<dbReference type="EMBL" id="MG011691">
    <property type="protein sequence ID" value="AVK77218.1"/>
    <property type="molecule type" value="Genomic_DNA"/>
</dbReference>
<dbReference type="KEGG" id="vg:36841673"/>
<proteinExistence type="predicted"/>
<gene>
    <name evidence="1" type="ORF">pmac_cds_530</name>
</gene>
<dbReference type="RefSeq" id="YP_009481214.1">
    <property type="nucleotide sequence ID" value="NC_037665.1"/>
</dbReference>
<dbReference type="GeneID" id="36841673"/>
<organism evidence="1">
    <name type="scientific">Pandoravirus macleodensis</name>
    <dbReference type="NCBI Taxonomy" id="2107707"/>
    <lineage>
        <taxon>Viruses</taxon>
        <taxon>Pandoravirus</taxon>
    </lineage>
</organism>
<name>A0A2U7UFF9_9VIRU</name>
<protein>
    <submittedName>
        <fullName evidence="1">Uncharacterized protein</fullName>
    </submittedName>
</protein>
<reference evidence="1" key="1">
    <citation type="journal article" date="2018" name="Nat. Commun.">
        <title>Diversity and evolution of the emerging Pandoraviridae family.</title>
        <authorList>
            <person name="Legendre M."/>
            <person name="Fabre E."/>
            <person name="Poirot O."/>
            <person name="Jeudy S."/>
            <person name="Lartigue A."/>
            <person name="Alempic J.M."/>
            <person name="Beucher L."/>
            <person name="Philippe N."/>
            <person name="Bertaux L."/>
            <person name="Christo-Foroux E."/>
            <person name="Labadie K."/>
            <person name="Coute Y."/>
            <person name="Abergel C."/>
            <person name="Claverie J.M."/>
        </authorList>
    </citation>
    <scope>NUCLEOTIDE SEQUENCE [LARGE SCALE GENOMIC DNA]</scope>
    <source>
        <strain evidence="1">Macleodensis</strain>
    </source>
</reference>
<accession>A0A2U7UFF9</accession>
<dbReference type="Proteomes" id="UP000249758">
    <property type="component" value="Segment"/>
</dbReference>
<sequence length="365" mass="40167">MLRVDRALAYDDVLPIELQCDVTWYLVECDPQSALRLAATSRQQTAVLDSLLPRLARACRFLEIAEGATPTATDYVRACVALGGRDAHATVLSRLMEGLVRLLFSLPVWARWRGIGEQLCTVPDPWGTGVSLFPIDDVIADSRLGSVRSRAREWYKWLTAGPTERSHGCRRDTCLVDTVFLDHTNGRSSGLPGFNRAFAVSTMENGRHRWVQLGVGPVPIVPDAAHLVLPFGLHGQGALSLNELAATVGFDDCYNYDHMSSWQARASFGAMQMGADGDIEALLASDGARDAMSDAISSAVGNYTRGVDERLVRSGPLRLPRFADAFAPRLYLVPCHWAVFFAIDMSTPWMDALFAIERPTQQEIQ</sequence>
<evidence type="ECO:0000313" key="1">
    <source>
        <dbReference type="EMBL" id="AVK77218.1"/>
    </source>
</evidence>